<evidence type="ECO:0000313" key="1">
    <source>
        <dbReference type="EMBL" id="GAG61286.1"/>
    </source>
</evidence>
<accession>X1AN02</accession>
<sequence>MIFGVHWENVGSGQIDLDLSLLSPTTGKLGWDAGYRSESGDILYSGDVTTAPKPDGATELFYVKKQLKDEFIFFVNYYNYDPDILPFSIFRSKKPFLINLSTSCKILFLFSQSSYLSFKIL</sequence>
<name>X1AN02_9ZZZZ</name>
<comment type="caution">
    <text evidence="1">The sequence shown here is derived from an EMBL/GenBank/DDBJ whole genome shotgun (WGS) entry which is preliminary data.</text>
</comment>
<dbReference type="EMBL" id="BART01002411">
    <property type="protein sequence ID" value="GAG61286.1"/>
    <property type="molecule type" value="Genomic_DNA"/>
</dbReference>
<organism evidence="1">
    <name type="scientific">marine sediment metagenome</name>
    <dbReference type="NCBI Taxonomy" id="412755"/>
    <lineage>
        <taxon>unclassified sequences</taxon>
        <taxon>metagenomes</taxon>
        <taxon>ecological metagenomes</taxon>
    </lineage>
</organism>
<gene>
    <name evidence="1" type="ORF">S01H4_07388</name>
</gene>
<dbReference type="AlphaFoldDB" id="X1AN02"/>
<protein>
    <submittedName>
        <fullName evidence="1">Uncharacterized protein</fullName>
    </submittedName>
</protein>
<proteinExistence type="predicted"/>
<reference evidence="1" key="1">
    <citation type="journal article" date="2014" name="Front. Microbiol.">
        <title>High frequency of phylogenetically diverse reductive dehalogenase-homologous genes in deep subseafloor sedimentary metagenomes.</title>
        <authorList>
            <person name="Kawai M."/>
            <person name="Futagami T."/>
            <person name="Toyoda A."/>
            <person name="Takaki Y."/>
            <person name="Nishi S."/>
            <person name="Hori S."/>
            <person name="Arai W."/>
            <person name="Tsubouchi T."/>
            <person name="Morono Y."/>
            <person name="Uchiyama I."/>
            <person name="Ito T."/>
            <person name="Fujiyama A."/>
            <person name="Inagaki F."/>
            <person name="Takami H."/>
        </authorList>
    </citation>
    <scope>NUCLEOTIDE SEQUENCE</scope>
    <source>
        <strain evidence="1">Expedition CK06-06</strain>
    </source>
</reference>